<evidence type="ECO:0000256" key="1">
    <source>
        <dbReference type="ARBA" id="ARBA00004123"/>
    </source>
</evidence>
<dbReference type="InterPro" id="IPR017970">
    <property type="entry name" value="Homeobox_CS"/>
</dbReference>
<evidence type="ECO:0000256" key="9">
    <source>
        <dbReference type="PROSITE-ProRule" id="PRU00108"/>
    </source>
</evidence>
<dbReference type="WBParaSite" id="TMUE_2000008145.1">
    <property type="protein sequence ID" value="TMUE_2000008145.1"/>
    <property type="gene ID" value="WBGene00288056"/>
</dbReference>
<dbReference type="FunFam" id="1.10.10.60:FF:000053">
    <property type="entry name" value="H6 family homeobox 2"/>
    <property type="match status" value="1"/>
</dbReference>
<dbReference type="GO" id="GO:0005634">
    <property type="term" value="C:nucleus"/>
    <property type="evidence" value="ECO:0007669"/>
    <property type="project" value="UniProtKB-SubCell"/>
</dbReference>
<keyword evidence="6" id="KW-0804">Transcription</keyword>
<dbReference type="PROSITE" id="PS50071">
    <property type="entry name" value="HOMEOBOX_2"/>
    <property type="match status" value="1"/>
</dbReference>
<keyword evidence="4 9" id="KW-0238">DNA-binding</keyword>
<dbReference type="Proteomes" id="UP000046395">
    <property type="component" value="Unassembled WGS sequence"/>
</dbReference>
<feature type="compositionally biased region" description="Basic and acidic residues" evidence="11">
    <location>
        <begin position="7"/>
        <end position="20"/>
    </location>
</feature>
<comment type="subcellular location">
    <subcellularLocation>
        <location evidence="1 9 10">Nucleus</location>
    </subcellularLocation>
</comment>
<feature type="DNA-binding region" description="Homeobox" evidence="9">
    <location>
        <begin position="191"/>
        <end position="250"/>
    </location>
</feature>
<feature type="region of interest" description="Disordered" evidence="11">
    <location>
        <begin position="152"/>
        <end position="179"/>
    </location>
</feature>
<dbReference type="InterPro" id="IPR009057">
    <property type="entry name" value="Homeodomain-like_sf"/>
</dbReference>
<dbReference type="InterPro" id="IPR001356">
    <property type="entry name" value="HD"/>
</dbReference>
<feature type="domain" description="Homeobox" evidence="12">
    <location>
        <begin position="189"/>
        <end position="249"/>
    </location>
</feature>
<keyword evidence="5 9" id="KW-0371">Homeobox</keyword>
<feature type="compositionally biased region" description="Basic and acidic residues" evidence="11">
    <location>
        <begin position="167"/>
        <end position="179"/>
    </location>
</feature>
<feature type="region of interest" description="Disordered" evidence="11">
    <location>
        <begin position="1"/>
        <end position="21"/>
    </location>
</feature>
<dbReference type="PANTHER" id="PTHR46110:SF3">
    <property type="entry name" value="HOMEOBOX PROTEIN HMX"/>
    <property type="match status" value="1"/>
</dbReference>
<accession>A0A5S6QLR5</accession>
<dbReference type="CDD" id="cd00086">
    <property type="entry name" value="homeodomain"/>
    <property type="match status" value="1"/>
</dbReference>
<dbReference type="PANTHER" id="PTHR46110">
    <property type="entry name" value="HOMEOBOX PROTEIN HMX"/>
    <property type="match status" value="1"/>
</dbReference>
<evidence type="ECO:0000256" key="5">
    <source>
        <dbReference type="ARBA" id="ARBA00023155"/>
    </source>
</evidence>
<dbReference type="GO" id="GO:0000977">
    <property type="term" value="F:RNA polymerase II transcription regulatory region sequence-specific DNA binding"/>
    <property type="evidence" value="ECO:0007669"/>
    <property type="project" value="TreeGrafter"/>
</dbReference>
<dbReference type="GO" id="GO:0000981">
    <property type="term" value="F:DNA-binding transcription factor activity, RNA polymerase II-specific"/>
    <property type="evidence" value="ECO:0007669"/>
    <property type="project" value="InterPro"/>
</dbReference>
<dbReference type="STRING" id="70415.A0A5S6QLR5"/>
<evidence type="ECO:0000256" key="3">
    <source>
        <dbReference type="ARBA" id="ARBA00023015"/>
    </source>
</evidence>
<protein>
    <submittedName>
        <fullName evidence="14">Homeobox domain-containing protein</fullName>
    </submittedName>
</protein>
<evidence type="ECO:0000256" key="10">
    <source>
        <dbReference type="RuleBase" id="RU000682"/>
    </source>
</evidence>
<proteinExistence type="inferred from homology"/>
<dbReference type="SUPFAM" id="SSF46689">
    <property type="entry name" value="Homeodomain-like"/>
    <property type="match status" value="1"/>
</dbReference>
<evidence type="ECO:0000256" key="8">
    <source>
        <dbReference type="ARBA" id="ARBA00038165"/>
    </source>
</evidence>
<keyword evidence="3" id="KW-0805">Transcription regulation</keyword>
<dbReference type="SMART" id="SM00389">
    <property type="entry name" value="HOX"/>
    <property type="match status" value="1"/>
</dbReference>
<dbReference type="InterPro" id="IPR020479">
    <property type="entry name" value="HD_metazoa"/>
</dbReference>
<name>A0A5S6QLR5_TRIMR</name>
<sequence length="337" mass="37506">MENPEAEEVKSPKLPKEAKRAGSKFNIADILDGNRDDGSRNATLREEEGDAFHSGVIDAWSSLCYPFLSFHSVEPTLFACSASQRFTGIPKRLLMLPKDLQSDSKPGMPNFFDDHPALRSEAICDKRFDPNYSSGSAFAMCDNSIDVRVHPSQEDDSELAEFPNSENGEKGLKNGDKRISSGCSQVLEKRRKKTRTVFSRNQVFQLETTFDAKRYLSSAERSNLASSLRLTETQVKIWFQNRRNKWKRQMVAQLEASNMAKMRSPFIKGDVGSSNAMTRIICGESRMSNSASKVHGKLPLPNFPLFPPTGRNLYAAATAAALGPHSPSILTGLHHFL</sequence>
<dbReference type="Gene3D" id="1.10.10.60">
    <property type="entry name" value="Homeodomain-like"/>
    <property type="match status" value="1"/>
</dbReference>
<evidence type="ECO:0000313" key="13">
    <source>
        <dbReference type="Proteomes" id="UP000046395"/>
    </source>
</evidence>
<evidence type="ECO:0000313" key="14">
    <source>
        <dbReference type="WBParaSite" id="TMUE_2000008145.1"/>
    </source>
</evidence>
<evidence type="ECO:0000256" key="2">
    <source>
        <dbReference type="ARBA" id="ARBA00022473"/>
    </source>
</evidence>
<dbReference type="InterPro" id="IPR051300">
    <property type="entry name" value="HMX_Homeobox_TF"/>
</dbReference>
<dbReference type="AlphaFoldDB" id="A0A5S6QLR5"/>
<keyword evidence="2" id="KW-0217">Developmental protein</keyword>
<organism evidence="13 14">
    <name type="scientific">Trichuris muris</name>
    <name type="common">Mouse whipworm</name>
    <dbReference type="NCBI Taxonomy" id="70415"/>
    <lineage>
        <taxon>Eukaryota</taxon>
        <taxon>Metazoa</taxon>
        <taxon>Ecdysozoa</taxon>
        <taxon>Nematoda</taxon>
        <taxon>Enoplea</taxon>
        <taxon>Dorylaimia</taxon>
        <taxon>Trichinellida</taxon>
        <taxon>Trichuridae</taxon>
        <taxon>Trichuris</taxon>
    </lineage>
</organism>
<evidence type="ECO:0000256" key="11">
    <source>
        <dbReference type="SAM" id="MobiDB-lite"/>
    </source>
</evidence>
<dbReference type="PRINTS" id="PR00024">
    <property type="entry name" value="HOMEOBOX"/>
</dbReference>
<evidence type="ECO:0000256" key="4">
    <source>
        <dbReference type="ARBA" id="ARBA00023125"/>
    </source>
</evidence>
<evidence type="ECO:0000256" key="6">
    <source>
        <dbReference type="ARBA" id="ARBA00023163"/>
    </source>
</evidence>
<evidence type="ECO:0000259" key="12">
    <source>
        <dbReference type="PROSITE" id="PS50071"/>
    </source>
</evidence>
<dbReference type="PROSITE" id="PS00027">
    <property type="entry name" value="HOMEOBOX_1"/>
    <property type="match status" value="1"/>
</dbReference>
<keyword evidence="7 9" id="KW-0539">Nucleus</keyword>
<dbReference type="Pfam" id="PF00046">
    <property type="entry name" value="Homeodomain"/>
    <property type="match status" value="1"/>
</dbReference>
<comment type="similarity">
    <text evidence="8">Belongs to the HMX homeobox family.</text>
</comment>
<keyword evidence="13" id="KW-1185">Reference proteome</keyword>
<reference evidence="14" key="1">
    <citation type="submission" date="2019-12" db="UniProtKB">
        <authorList>
            <consortium name="WormBaseParasite"/>
        </authorList>
    </citation>
    <scope>IDENTIFICATION</scope>
</reference>
<evidence type="ECO:0000256" key="7">
    <source>
        <dbReference type="ARBA" id="ARBA00023242"/>
    </source>
</evidence>